<reference evidence="2 3" key="1">
    <citation type="submission" date="2020-05" db="EMBL/GenBank/DDBJ databases">
        <title>WGS assembly of Panicum virgatum.</title>
        <authorList>
            <person name="Lovell J.T."/>
            <person name="Jenkins J."/>
            <person name="Shu S."/>
            <person name="Juenger T.E."/>
            <person name="Schmutz J."/>
        </authorList>
    </citation>
    <scope>NUCLEOTIDE SEQUENCE [LARGE SCALE GENOMIC DNA]</scope>
    <source>
        <strain evidence="3">cv. AP13</strain>
    </source>
</reference>
<proteinExistence type="predicted"/>
<feature type="compositionally biased region" description="Low complexity" evidence="1">
    <location>
        <begin position="189"/>
        <end position="213"/>
    </location>
</feature>
<organism evidence="2 3">
    <name type="scientific">Panicum virgatum</name>
    <name type="common">Blackwell switchgrass</name>
    <dbReference type="NCBI Taxonomy" id="38727"/>
    <lineage>
        <taxon>Eukaryota</taxon>
        <taxon>Viridiplantae</taxon>
        <taxon>Streptophyta</taxon>
        <taxon>Embryophyta</taxon>
        <taxon>Tracheophyta</taxon>
        <taxon>Spermatophyta</taxon>
        <taxon>Magnoliopsida</taxon>
        <taxon>Liliopsida</taxon>
        <taxon>Poales</taxon>
        <taxon>Poaceae</taxon>
        <taxon>PACMAD clade</taxon>
        <taxon>Panicoideae</taxon>
        <taxon>Panicodae</taxon>
        <taxon>Paniceae</taxon>
        <taxon>Panicinae</taxon>
        <taxon>Panicum</taxon>
        <taxon>Panicum sect. Hiantes</taxon>
    </lineage>
</organism>
<feature type="compositionally biased region" description="Pro residues" evidence="1">
    <location>
        <begin position="133"/>
        <end position="150"/>
    </location>
</feature>
<keyword evidence="3" id="KW-1185">Reference proteome</keyword>
<dbReference type="AlphaFoldDB" id="A0A8T0SWT2"/>
<feature type="compositionally biased region" description="Basic and acidic residues" evidence="1">
    <location>
        <begin position="214"/>
        <end position="230"/>
    </location>
</feature>
<feature type="region of interest" description="Disordered" evidence="1">
    <location>
        <begin position="109"/>
        <end position="288"/>
    </location>
</feature>
<name>A0A8T0SWT2_PANVG</name>
<sequence length="310" mass="33627">MSFLPLTSSLSLPLQQLGHADRLTDRWTPLVRFIPHDTDHDTMVAALVTRALLPSALPFSPIALVAAPRHGPARTRARHRSPPYAADARHEALQGPCVRAVLCRCEEGRRGGAVPPREAAVRRPPRPHARPAAWPPPWPGRRAPPWPPSPAAAIATREGHQRGRNEGVQARRATAAAVLVGRPEPLQTPGGPSAAPLLALPGRPPLRLASRSAAAERRRGPSAAGREKAPSRRAGGARRRGRSEGRRGAPRAEEARPAERPQVGEDATPWWPPSARPSRAADGRARHGRRLRGVSYHRWEMNLMSGVHCQ</sequence>
<comment type="caution">
    <text evidence="2">The sequence shown here is derived from an EMBL/GenBank/DDBJ whole genome shotgun (WGS) entry which is preliminary data.</text>
</comment>
<gene>
    <name evidence="2" type="ORF">PVAP13_5KG439007</name>
</gene>
<dbReference type="Proteomes" id="UP000823388">
    <property type="component" value="Chromosome 5K"/>
</dbReference>
<evidence type="ECO:0000313" key="2">
    <source>
        <dbReference type="EMBL" id="KAG2601515.1"/>
    </source>
</evidence>
<protein>
    <submittedName>
        <fullName evidence="2">Uncharacterized protein</fullName>
    </submittedName>
</protein>
<dbReference type="EMBL" id="CM029045">
    <property type="protein sequence ID" value="KAG2601515.1"/>
    <property type="molecule type" value="Genomic_DNA"/>
</dbReference>
<accession>A0A8T0SWT2</accession>
<evidence type="ECO:0000256" key="1">
    <source>
        <dbReference type="SAM" id="MobiDB-lite"/>
    </source>
</evidence>
<evidence type="ECO:0000313" key="3">
    <source>
        <dbReference type="Proteomes" id="UP000823388"/>
    </source>
</evidence>
<feature type="compositionally biased region" description="Basic and acidic residues" evidence="1">
    <location>
        <begin position="242"/>
        <end position="263"/>
    </location>
</feature>